<reference evidence="2" key="1">
    <citation type="submission" date="2020-06" db="EMBL/GenBank/DDBJ databases">
        <authorList>
            <person name="Li T."/>
            <person name="Hu X."/>
            <person name="Zhang T."/>
            <person name="Song X."/>
            <person name="Zhang H."/>
            <person name="Dai N."/>
            <person name="Sheng W."/>
            <person name="Hou X."/>
            <person name="Wei L."/>
        </authorList>
    </citation>
    <scope>NUCLEOTIDE SEQUENCE</scope>
    <source>
        <strain evidence="2">3651</strain>
        <tissue evidence="2">Leaf</tissue>
    </source>
</reference>
<proteinExistence type="predicted"/>
<comment type="caution">
    <text evidence="2">The sequence shown here is derived from an EMBL/GenBank/DDBJ whole genome shotgun (WGS) entry which is preliminary data.</text>
</comment>
<name>A0AAE1XJH9_9LAMI</name>
<protein>
    <submittedName>
        <fullName evidence="2">Uncharacterized protein</fullName>
    </submittedName>
</protein>
<gene>
    <name evidence="2" type="ORF">Salat_2904400</name>
</gene>
<keyword evidence="3" id="KW-1185">Reference proteome</keyword>
<dbReference type="Proteomes" id="UP001293254">
    <property type="component" value="Unassembled WGS sequence"/>
</dbReference>
<dbReference type="AlphaFoldDB" id="A0AAE1XJH9"/>
<feature type="region of interest" description="Disordered" evidence="1">
    <location>
        <begin position="1"/>
        <end position="29"/>
    </location>
</feature>
<dbReference type="EMBL" id="JACGWO010000013">
    <property type="protein sequence ID" value="KAK4412573.1"/>
    <property type="molecule type" value="Genomic_DNA"/>
</dbReference>
<organism evidence="2 3">
    <name type="scientific">Sesamum alatum</name>
    <dbReference type="NCBI Taxonomy" id="300844"/>
    <lineage>
        <taxon>Eukaryota</taxon>
        <taxon>Viridiplantae</taxon>
        <taxon>Streptophyta</taxon>
        <taxon>Embryophyta</taxon>
        <taxon>Tracheophyta</taxon>
        <taxon>Spermatophyta</taxon>
        <taxon>Magnoliopsida</taxon>
        <taxon>eudicotyledons</taxon>
        <taxon>Gunneridae</taxon>
        <taxon>Pentapetalae</taxon>
        <taxon>asterids</taxon>
        <taxon>lamiids</taxon>
        <taxon>Lamiales</taxon>
        <taxon>Pedaliaceae</taxon>
        <taxon>Sesamum</taxon>
    </lineage>
</organism>
<evidence type="ECO:0000313" key="3">
    <source>
        <dbReference type="Proteomes" id="UP001293254"/>
    </source>
</evidence>
<reference evidence="2" key="2">
    <citation type="journal article" date="2024" name="Plant">
        <title>Genomic evolution and insights into agronomic trait innovations of Sesamum species.</title>
        <authorList>
            <person name="Miao H."/>
            <person name="Wang L."/>
            <person name="Qu L."/>
            <person name="Liu H."/>
            <person name="Sun Y."/>
            <person name="Le M."/>
            <person name="Wang Q."/>
            <person name="Wei S."/>
            <person name="Zheng Y."/>
            <person name="Lin W."/>
            <person name="Duan Y."/>
            <person name="Cao H."/>
            <person name="Xiong S."/>
            <person name="Wang X."/>
            <person name="Wei L."/>
            <person name="Li C."/>
            <person name="Ma Q."/>
            <person name="Ju M."/>
            <person name="Zhao R."/>
            <person name="Li G."/>
            <person name="Mu C."/>
            <person name="Tian Q."/>
            <person name="Mei H."/>
            <person name="Zhang T."/>
            <person name="Gao T."/>
            <person name="Zhang H."/>
        </authorList>
    </citation>
    <scope>NUCLEOTIDE SEQUENCE</scope>
    <source>
        <strain evidence="2">3651</strain>
    </source>
</reference>
<sequence length="159" mass="16812">MAAADCNAPPPPPTKPNVKTATTGTTTTIPDTSIGSLAFSPTFPMPFLADNTTTAGLVNANAKNTVPYEPLNLGLPRFILEGGSSNCSSSHFCPSHQESSPFVPLMDGNYGIPMDEYSYQLLSSIWSQEEEAFGAVDGNADLFSIFHVDSKPHGVSQSL</sequence>
<evidence type="ECO:0000313" key="2">
    <source>
        <dbReference type="EMBL" id="KAK4412573.1"/>
    </source>
</evidence>
<accession>A0AAE1XJH9</accession>
<evidence type="ECO:0000256" key="1">
    <source>
        <dbReference type="SAM" id="MobiDB-lite"/>
    </source>
</evidence>
<feature type="compositionally biased region" description="Low complexity" evidence="1">
    <location>
        <begin position="16"/>
        <end position="29"/>
    </location>
</feature>